<dbReference type="FunFam" id="1.10.10.10:FF:000001">
    <property type="entry name" value="LysR family transcriptional regulator"/>
    <property type="match status" value="1"/>
</dbReference>
<keyword evidence="3 6" id="KW-0238">DNA-binding</keyword>
<dbReference type="Pfam" id="PF00126">
    <property type="entry name" value="HTH_1"/>
    <property type="match status" value="1"/>
</dbReference>
<reference evidence="6 7" key="1">
    <citation type="submission" date="2016-10" db="EMBL/GenBank/DDBJ databases">
        <authorList>
            <person name="Varghese N."/>
            <person name="Submissions S."/>
        </authorList>
    </citation>
    <scope>NUCLEOTIDE SEQUENCE [LARGE SCALE GENOMIC DNA]</scope>
    <source>
        <strain evidence="6 7">BS2122</strain>
    </source>
</reference>
<gene>
    <name evidence="6" type="ORF">SAMN05444505_101115</name>
</gene>
<dbReference type="InterPro" id="IPR000847">
    <property type="entry name" value="LysR_HTH_N"/>
</dbReference>
<evidence type="ECO:0000256" key="2">
    <source>
        <dbReference type="ARBA" id="ARBA00023015"/>
    </source>
</evidence>
<sequence>MLHDEFGSLAAFVVVAEAQSFTRAAGKLGTSQSAVSHKIRRLEARLGIRLLTRTTRSVALTEAGERLLETLRPALAIIEAQLSALTVVGDKPAGNVRITTADHASETILWPILRRVLPDYPDVAVEVTVDNSFVDIVAERYDAGIRLGENVNKDMIAVPIGPPEQMILFGSPEYLAKHPPIHSPDDLALHQCINRRHASLGGFSAWQFEKDGEQAQIRVSGQLAFNRPEMIVEAVLEGFGLGYLLKSQVVAHLEAGRIVSLLADWCPPFPGYHLYYPSRRQNTPAFQMLVNALRYTEEPTSRNSAGQASYRA</sequence>
<dbReference type="CDD" id="cd08474">
    <property type="entry name" value="PBP2_CrgA_like_5"/>
    <property type="match status" value="1"/>
</dbReference>
<dbReference type="Pfam" id="PF03466">
    <property type="entry name" value="LysR_substrate"/>
    <property type="match status" value="1"/>
</dbReference>
<dbReference type="GO" id="GO:0043565">
    <property type="term" value="F:sequence-specific DNA binding"/>
    <property type="evidence" value="ECO:0007669"/>
    <property type="project" value="TreeGrafter"/>
</dbReference>
<comment type="caution">
    <text evidence="6">The sequence shown here is derived from an EMBL/GenBank/DDBJ whole genome shotgun (WGS) entry which is preliminary data.</text>
</comment>
<dbReference type="InterPro" id="IPR005119">
    <property type="entry name" value="LysR_subst-bd"/>
</dbReference>
<evidence type="ECO:0000259" key="5">
    <source>
        <dbReference type="PROSITE" id="PS50931"/>
    </source>
</evidence>
<dbReference type="GO" id="GO:0003700">
    <property type="term" value="F:DNA-binding transcription factor activity"/>
    <property type="evidence" value="ECO:0007669"/>
    <property type="project" value="InterPro"/>
</dbReference>
<dbReference type="InterPro" id="IPR036390">
    <property type="entry name" value="WH_DNA-bd_sf"/>
</dbReference>
<dbReference type="PROSITE" id="PS50931">
    <property type="entry name" value="HTH_LYSR"/>
    <property type="match status" value="1"/>
</dbReference>
<dbReference type="SUPFAM" id="SSF46785">
    <property type="entry name" value="Winged helix' DNA-binding domain"/>
    <property type="match status" value="1"/>
</dbReference>
<keyword evidence="2" id="KW-0805">Transcription regulation</keyword>
<dbReference type="PANTHER" id="PTHR30537">
    <property type="entry name" value="HTH-TYPE TRANSCRIPTIONAL REGULATOR"/>
    <property type="match status" value="1"/>
</dbReference>
<dbReference type="InterPro" id="IPR036388">
    <property type="entry name" value="WH-like_DNA-bd_sf"/>
</dbReference>
<dbReference type="Proteomes" id="UP000183853">
    <property type="component" value="Unassembled WGS sequence"/>
</dbReference>
<evidence type="ECO:0000313" key="7">
    <source>
        <dbReference type="Proteomes" id="UP000183853"/>
    </source>
</evidence>
<evidence type="ECO:0000256" key="4">
    <source>
        <dbReference type="ARBA" id="ARBA00023163"/>
    </source>
</evidence>
<evidence type="ECO:0000256" key="1">
    <source>
        <dbReference type="ARBA" id="ARBA00009437"/>
    </source>
</evidence>
<accession>A0AB37ZDY1</accession>
<comment type="similarity">
    <text evidence="1">Belongs to the LysR transcriptional regulatory family.</text>
</comment>
<dbReference type="PANTHER" id="PTHR30537:SF1">
    <property type="entry name" value="HTH-TYPE TRANSCRIPTIONAL REGULATOR PGRR"/>
    <property type="match status" value="1"/>
</dbReference>
<dbReference type="GO" id="GO:0006351">
    <property type="term" value="P:DNA-templated transcription"/>
    <property type="evidence" value="ECO:0007669"/>
    <property type="project" value="TreeGrafter"/>
</dbReference>
<dbReference type="RefSeq" id="WP_074805376.1">
    <property type="nucleotide sequence ID" value="NZ_FNHM01000001.1"/>
</dbReference>
<dbReference type="AlphaFoldDB" id="A0AB37ZDY1"/>
<dbReference type="PRINTS" id="PR00039">
    <property type="entry name" value="HTHLYSR"/>
</dbReference>
<evidence type="ECO:0000256" key="3">
    <source>
        <dbReference type="ARBA" id="ARBA00023125"/>
    </source>
</evidence>
<dbReference type="InterPro" id="IPR058163">
    <property type="entry name" value="LysR-type_TF_proteobact-type"/>
</dbReference>
<evidence type="ECO:0000313" key="6">
    <source>
        <dbReference type="EMBL" id="SDL93416.1"/>
    </source>
</evidence>
<keyword evidence="4" id="KW-0804">Transcription</keyword>
<dbReference type="SUPFAM" id="SSF53850">
    <property type="entry name" value="Periplasmic binding protein-like II"/>
    <property type="match status" value="1"/>
</dbReference>
<dbReference type="Gene3D" id="3.40.190.290">
    <property type="match status" value="1"/>
</dbReference>
<dbReference type="FunFam" id="3.40.190.290:FF:000012">
    <property type="entry name" value="Transcriptional regulator, LysR family"/>
    <property type="match status" value="1"/>
</dbReference>
<dbReference type="Gene3D" id="1.10.10.10">
    <property type="entry name" value="Winged helix-like DNA-binding domain superfamily/Winged helix DNA-binding domain"/>
    <property type="match status" value="1"/>
</dbReference>
<feature type="domain" description="HTH lysR-type" evidence="5">
    <location>
        <begin position="4"/>
        <end position="61"/>
    </location>
</feature>
<dbReference type="EMBL" id="FNHM01000001">
    <property type="protein sequence ID" value="SDL93416.1"/>
    <property type="molecule type" value="Genomic_DNA"/>
</dbReference>
<name>A0AB37ZDY1_PSESX</name>
<protein>
    <submittedName>
        <fullName evidence="6">DNA-binding transcriptional regulator, LysR family</fullName>
    </submittedName>
</protein>
<proteinExistence type="inferred from homology"/>
<organism evidence="6 7">
    <name type="scientific">Pseudomonas syringae</name>
    <dbReference type="NCBI Taxonomy" id="317"/>
    <lineage>
        <taxon>Bacteria</taxon>
        <taxon>Pseudomonadati</taxon>
        <taxon>Pseudomonadota</taxon>
        <taxon>Gammaproteobacteria</taxon>
        <taxon>Pseudomonadales</taxon>
        <taxon>Pseudomonadaceae</taxon>
        <taxon>Pseudomonas</taxon>
    </lineage>
</organism>